<dbReference type="HAMAP" id="MF_00020">
    <property type="entry name" value="Acetate_kinase"/>
    <property type="match status" value="1"/>
</dbReference>
<comment type="catalytic activity">
    <reaction evidence="8">
        <text>acetate + ATP = acetyl phosphate + ADP</text>
        <dbReference type="Rhea" id="RHEA:11352"/>
        <dbReference type="ChEBI" id="CHEBI:22191"/>
        <dbReference type="ChEBI" id="CHEBI:30089"/>
        <dbReference type="ChEBI" id="CHEBI:30616"/>
        <dbReference type="ChEBI" id="CHEBI:456216"/>
        <dbReference type="EC" id="2.7.2.1"/>
    </reaction>
</comment>
<keyword evidence="3 8" id="KW-0479">Metal-binding</keyword>
<proteinExistence type="inferred from homology"/>
<dbReference type="PANTHER" id="PTHR21060">
    <property type="entry name" value="ACETATE KINASE"/>
    <property type="match status" value="1"/>
</dbReference>
<dbReference type="GO" id="GO:0006083">
    <property type="term" value="P:acetate metabolic process"/>
    <property type="evidence" value="ECO:0007669"/>
    <property type="project" value="TreeGrafter"/>
</dbReference>
<dbReference type="GO" id="GO:0005524">
    <property type="term" value="F:ATP binding"/>
    <property type="evidence" value="ECO:0007669"/>
    <property type="project" value="UniProtKB-KW"/>
</dbReference>
<dbReference type="PANTHER" id="PTHR21060:SF21">
    <property type="entry name" value="ACETATE KINASE"/>
    <property type="match status" value="1"/>
</dbReference>
<comment type="pathway">
    <text evidence="8">Metabolic intermediate biosynthesis; acetyl-CoA biosynthesis; acetyl-CoA from acetate: step 1/2.</text>
</comment>
<feature type="binding site" evidence="8">
    <location>
        <position position="373"/>
    </location>
    <ligand>
        <name>Mg(2+)</name>
        <dbReference type="ChEBI" id="CHEBI:18420"/>
    </ligand>
</feature>
<dbReference type="RefSeq" id="WP_097031061.1">
    <property type="nucleotide sequence ID" value="NZ_OAOQ01000012.1"/>
</dbReference>
<keyword evidence="1 8" id="KW-0963">Cytoplasm</keyword>
<evidence type="ECO:0000256" key="8">
    <source>
        <dbReference type="HAMAP-Rule" id="MF_00020"/>
    </source>
</evidence>
<dbReference type="GO" id="GO:0005829">
    <property type="term" value="C:cytosol"/>
    <property type="evidence" value="ECO:0007669"/>
    <property type="project" value="TreeGrafter"/>
</dbReference>
<dbReference type="PIRSF" id="PIRSF000722">
    <property type="entry name" value="Acetate_prop_kin"/>
    <property type="match status" value="1"/>
</dbReference>
<dbReference type="PRINTS" id="PR00471">
    <property type="entry name" value="ACETATEKNASE"/>
</dbReference>
<evidence type="ECO:0000256" key="6">
    <source>
        <dbReference type="ARBA" id="ARBA00022840"/>
    </source>
</evidence>
<protein>
    <recommendedName>
        <fullName evidence="8">Acetate kinase</fullName>
        <ecNumber evidence="8">2.7.2.1</ecNumber>
    </recommendedName>
    <alternativeName>
        <fullName evidence="8">Acetokinase</fullName>
    </alternativeName>
</protein>
<sequence>MKPVWLVLNIGSSTVKFGLFDIQDASPLVRGAVEGIGLRPRLKAHLPDGTLELRAPADARDAKELTLWLLGLLEGRLGPLDLHAAGHRVVHGGPDFNAPVLLTPEVIERLEGFCPLAPGHQPFNLAGIRAVEARWPGVPQVACFDTAFHHDRPRIARLYALPRDLTDQGILRYGFHGLSYDFVASRLPDVLGAKARGRVIVAHLGSGASLCALHDLKSTDTTMGFSALDGLMMGTRCGQIDPGVLLHLLRQGMTGPEIESLLGRQSGLLGVSGLSPDMRDLLDSDHPEAAEAVELFVRFVVRQVGALAAGMGGLDALVFTAGIGQHSPEIRARVMAALGWLGLDPDPEANAQSRTILSRAGSRVMAAVIATDEEAVILRALRHGEAAHFAARTALV</sequence>
<dbReference type="GO" id="GO:0006085">
    <property type="term" value="P:acetyl-CoA biosynthetic process"/>
    <property type="evidence" value="ECO:0007669"/>
    <property type="project" value="UniProtKB-UniRule"/>
</dbReference>
<dbReference type="Pfam" id="PF00871">
    <property type="entry name" value="Acetate_kinase"/>
    <property type="match status" value="1"/>
</dbReference>
<feature type="site" description="Transition state stabilizer" evidence="8">
    <location>
        <position position="236"/>
    </location>
</feature>
<name>A0A285CXW7_9RHOB</name>
<evidence type="ECO:0000313" key="10">
    <source>
        <dbReference type="EMBL" id="SNX72401.1"/>
    </source>
</evidence>
<feature type="binding site" evidence="8">
    <location>
        <begin position="203"/>
        <end position="207"/>
    </location>
    <ligand>
        <name>ATP</name>
        <dbReference type="ChEBI" id="CHEBI:30616"/>
    </ligand>
</feature>
<organism evidence="10 11">
    <name type="scientific">Cereibacter ovatus</name>
    <dbReference type="NCBI Taxonomy" id="439529"/>
    <lineage>
        <taxon>Bacteria</taxon>
        <taxon>Pseudomonadati</taxon>
        <taxon>Pseudomonadota</taxon>
        <taxon>Alphaproteobacteria</taxon>
        <taxon>Rhodobacterales</taxon>
        <taxon>Paracoccaceae</taxon>
        <taxon>Cereibacter</taxon>
    </lineage>
</organism>
<keyword evidence="6 8" id="KW-0067">ATP-binding</keyword>
<keyword evidence="7 8" id="KW-0460">Magnesium</keyword>
<accession>A0A285CXW7</accession>
<keyword evidence="4 8" id="KW-0547">Nucleotide-binding</keyword>
<dbReference type="Proteomes" id="UP000219467">
    <property type="component" value="Unassembled WGS sequence"/>
</dbReference>
<dbReference type="InterPro" id="IPR004372">
    <property type="entry name" value="Ac/propionate_kinase"/>
</dbReference>
<dbReference type="OrthoDB" id="9802453at2"/>
<comment type="subcellular location">
    <subcellularLocation>
        <location evidence="8">Cytoplasm</location>
    </subcellularLocation>
</comment>
<feature type="site" description="Transition state stabilizer" evidence="8">
    <location>
        <position position="176"/>
    </location>
</feature>
<dbReference type="InterPro" id="IPR043129">
    <property type="entry name" value="ATPase_NBD"/>
</dbReference>
<evidence type="ECO:0000256" key="3">
    <source>
        <dbReference type="ARBA" id="ARBA00022723"/>
    </source>
</evidence>
<comment type="caution">
    <text evidence="8">Lacks conserved residue(s) required for the propagation of feature annotation.</text>
</comment>
<comment type="subunit">
    <text evidence="8">Homodimer.</text>
</comment>
<dbReference type="EMBL" id="OAOQ01000012">
    <property type="protein sequence ID" value="SNX72401.1"/>
    <property type="molecule type" value="Genomic_DNA"/>
</dbReference>
<evidence type="ECO:0000256" key="2">
    <source>
        <dbReference type="ARBA" id="ARBA00022679"/>
    </source>
</evidence>
<dbReference type="Gene3D" id="3.30.420.40">
    <property type="match status" value="2"/>
</dbReference>
<keyword evidence="11" id="KW-1185">Reference proteome</keyword>
<evidence type="ECO:0000313" key="11">
    <source>
        <dbReference type="Proteomes" id="UP000219467"/>
    </source>
</evidence>
<reference evidence="11" key="1">
    <citation type="submission" date="2017-08" db="EMBL/GenBank/DDBJ databases">
        <authorList>
            <person name="Varghese N."/>
            <person name="Submissions S."/>
        </authorList>
    </citation>
    <scope>NUCLEOTIDE SEQUENCE [LARGE SCALE GENOMIC DNA]</scope>
    <source>
        <strain evidence="11">JA234</strain>
    </source>
</reference>
<feature type="binding site" evidence="8">
    <location>
        <position position="9"/>
    </location>
    <ligand>
        <name>Mg(2+)</name>
        <dbReference type="ChEBI" id="CHEBI:18420"/>
    </ligand>
</feature>
<dbReference type="EC" id="2.7.2.1" evidence="8"/>
<dbReference type="NCBIfam" id="TIGR00016">
    <property type="entry name" value="ackA"/>
    <property type="match status" value="1"/>
</dbReference>
<dbReference type="UniPathway" id="UPA00340">
    <property type="reaction ID" value="UER00458"/>
</dbReference>
<evidence type="ECO:0000256" key="5">
    <source>
        <dbReference type="ARBA" id="ARBA00022777"/>
    </source>
</evidence>
<feature type="binding site" evidence="8">
    <location>
        <position position="88"/>
    </location>
    <ligand>
        <name>substrate</name>
    </ligand>
</feature>
<gene>
    <name evidence="8" type="primary">ackA</name>
    <name evidence="10" type="ORF">SAMN05878503_11259</name>
</gene>
<keyword evidence="2 8" id="KW-0808">Transferase</keyword>
<comment type="cofactor">
    <cofactor evidence="8">
        <name>Mg(2+)</name>
        <dbReference type="ChEBI" id="CHEBI:18420"/>
    </cofactor>
    <cofactor evidence="8">
        <name>Mn(2+)</name>
        <dbReference type="ChEBI" id="CHEBI:29035"/>
    </cofactor>
    <text evidence="8">Mg(2+). Can also accept Mn(2+).</text>
</comment>
<dbReference type="GO" id="GO:0000287">
    <property type="term" value="F:magnesium ion binding"/>
    <property type="evidence" value="ECO:0007669"/>
    <property type="project" value="UniProtKB-UniRule"/>
</dbReference>
<comment type="similarity">
    <text evidence="8 9">Belongs to the acetokinase family.</text>
</comment>
<evidence type="ECO:0000256" key="1">
    <source>
        <dbReference type="ARBA" id="ARBA00022490"/>
    </source>
</evidence>
<dbReference type="SUPFAM" id="SSF53067">
    <property type="entry name" value="Actin-like ATPase domain"/>
    <property type="match status" value="2"/>
</dbReference>
<dbReference type="GO" id="GO:0008776">
    <property type="term" value="F:acetate kinase activity"/>
    <property type="evidence" value="ECO:0007669"/>
    <property type="project" value="UniProtKB-UniRule"/>
</dbReference>
<evidence type="ECO:0000256" key="9">
    <source>
        <dbReference type="RuleBase" id="RU003835"/>
    </source>
</evidence>
<feature type="binding site" evidence="8">
    <location>
        <begin position="277"/>
        <end position="279"/>
    </location>
    <ligand>
        <name>ATP</name>
        <dbReference type="ChEBI" id="CHEBI:30616"/>
    </ligand>
</feature>
<keyword evidence="5 8" id="KW-0418">Kinase</keyword>
<feature type="binding site" evidence="8">
    <location>
        <position position="16"/>
    </location>
    <ligand>
        <name>ATP</name>
        <dbReference type="ChEBI" id="CHEBI:30616"/>
    </ligand>
</feature>
<dbReference type="InterPro" id="IPR000890">
    <property type="entry name" value="Aliphatic_acid_kin_short-chain"/>
</dbReference>
<dbReference type="AlphaFoldDB" id="A0A285CXW7"/>
<feature type="active site" description="Proton donor/acceptor" evidence="8">
    <location>
        <position position="145"/>
    </location>
</feature>
<evidence type="ECO:0000256" key="7">
    <source>
        <dbReference type="ARBA" id="ARBA00022842"/>
    </source>
</evidence>
<comment type="function">
    <text evidence="8">Catalyzes the formation of acetyl phosphate from acetate and ATP. Can also catalyze the reverse reaction.</text>
</comment>
<evidence type="ECO:0000256" key="4">
    <source>
        <dbReference type="ARBA" id="ARBA00022741"/>
    </source>
</evidence>